<evidence type="ECO:0000256" key="2">
    <source>
        <dbReference type="ARBA" id="ARBA00022630"/>
    </source>
</evidence>
<dbReference type="InterPro" id="IPR045170">
    <property type="entry name" value="MTOX"/>
</dbReference>
<evidence type="ECO:0000313" key="6">
    <source>
        <dbReference type="EMBL" id="NYG04943.1"/>
    </source>
</evidence>
<keyword evidence="3" id="KW-0274">FAD</keyword>
<evidence type="ECO:0000259" key="5">
    <source>
        <dbReference type="Pfam" id="PF01266"/>
    </source>
</evidence>
<dbReference type="GeneID" id="98054883"/>
<dbReference type="PANTHER" id="PTHR10961">
    <property type="entry name" value="PEROXISOMAL SARCOSINE OXIDASE"/>
    <property type="match status" value="1"/>
</dbReference>
<keyword evidence="2" id="KW-0285">Flavoprotein</keyword>
<dbReference type="Gene3D" id="3.50.50.60">
    <property type="entry name" value="FAD/NAD(P)-binding domain"/>
    <property type="match status" value="1"/>
</dbReference>
<dbReference type="Gene3D" id="3.30.9.10">
    <property type="entry name" value="D-Amino Acid Oxidase, subunit A, domain 2"/>
    <property type="match status" value="1"/>
</dbReference>
<feature type="domain" description="FAD dependent oxidoreductase" evidence="5">
    <location>
        <begin position="9"/>
        <end position="347"/>
    </location>
</feature>
<dbReference type="InterPro" id="IPR006076">
    <property type="entry name" value="FAD-dep_OxRdtase"/>
</dbReference>
<evidence type="ECO:0000256" key="3">
    <source>
        <dbReference type="ARBA" id="ARBA00022827"/>
    </source>
</evidence>
<dbReference type="Pfam" id="PF01266">
    <property type="entry name" value="DAO"/>
    <property type="match status" value="1"/>
</dbReference>
<comment type="cofactor">
    <cofactor evidence="1">
        <name>FAD</name>
        <dbReference type="ChEBI" id="CHEBI:57692"/>
    </cofactor>
</comment>
<sequence length="366" mass="37562">MRRAGSVECAVVGLGVLGAASLLALARAGVSCVGMESGRVGHPDGGSGGETRIFRTAVATGPDHVRLLDRSRELWTGLPGAPFTACGALTLGARDDPRVRAVALPGRTTVLDAAAAAVRWPAHLLGADEVAVLDPGGGLLDAGTATRGLVAEARRAGAAVREGVTVVGIGRRRGRGVLHTVDGETVADNVVIATGHGAGLVPGAIGIEQRRVVLSWFGVRDPARFAPAVFPPGIHTAAPVHTFFPAVDGATVKINHQQPQPRVHSPADHHPWVEAGYTRDWAGAVAARLAGMSDRPARLESYVEGYTPTRRGIVALAPWEPRTVVLGGFSGQGFKYAPAVGELVADLVRTGRSGSPAFTPALAAGG</sequence>
<keyword evidence="7" id="KW-1185">Reference proteome</keyword>
<dbReference type="Proteomes" id="UP000549695">
    <property type="component" value="Unassembled WGS sequence"/>
</dbReference>
<organism evidence="6 7">
    <name type="scientific">Pseudonocardia alni</name>
    <name type="common">Amycolata alni</name>
    <dbReference type="NCBI Taxonomy" id="33907"/>
    <lineage>
        <taxon>Bacteria</taxon>
        <taxon>Bacillati</taxon>
        <taxon>Actinomycetota</taxon>
        <taxon>Actinomycetes</taxon>
        <taxon>Pseudonocardiales</taxon>
        <taxon>Pseudonocardiaceae</taxon>
        <taxon>Pseudonocardia</taxon>
    </lineage>
</organism>
<accession>A0A852W7N7</accession>
<dbReference type="GO" id="GO:0050660">
    <property type="term" value="F:flavin adenine dinucleotide binding"/>
    <property type="evidence" value="ECO:0007669"/>
    <property type="project" value="InterPro"/>
</dbReference>
<name>A0A852W7N7_PSEA5</name>
<comment type="caution">
    <text evidence="6">The sequence shown here is derived from an EMBL/GenBank/DDBJ whole genome shotgun (WGS) entry which is preliminary data.</text>
</comment>
<dbReference type="PANTHER" id="PTHR10961:SF7">
    <property type="entry name" value="FAD DEPENDENT OXIDOREDUCTASE DOMAIN-CONTAINING PROTEIN"/>
    <property type="match status" value="1"/>
</dbReference>
<keyword evidence="4" id="KW-0560">Oxidoreductase</keyword>
<dbReference type="AlphaFoldDB" id="A0A852W7N7"/>
<dbReference type="SUPFAM" id="SSF51905">
    <property type="entry name" value="FAD/NAD(P)-binding domain"/>
    <property type="match status" value="1"/>
</dbReference>
<dbReference type="EMBL" id="JACCCZ010000001">
    <property type="protein sequence ID" value="NYG04943.1"/>
    <property type="molecule type" value="Genomic_DNA"/>
</dbReference>
<gene>
    <name evidence="6" type="ORF">HDA37_005228</name>
</gene>
<dbReference type="RefSeq" id="WP_179762532.1">
    <property type="nucleotide sequence ID" value="NZ_BAAAJZ010000011.1"/>
</dbReference>
<dbReference type="InterPro" id="IPR036188">
    <property type="entry name" value="FAD/NAD-bd_sf"/>
</dbReference>
<proteinExistence type="predicted"/>
<evidence type="ECO:0000313" key="7">
    <source>
        <dbReference type="Proteomes" id="UP000549695"/>
    </source>
</evidence>
<dbReference type="GO" id="GO:0008115">
    <property type="term" value="F:sarcosine oxidase activity"/>
    <property type="evidence" value="ECO:0007669"/>
    <property type="project" value="TreeGrafter"/>
</dbReference>
<evidence type="ECO:0000256" key="1">
    <source>
        <dbReference type="ARBA" id="ARBA00001974"/>
    </source>
</evidence>
<reference evidence="6 7" key="1">
    <citation type="submission" date="2020-07" db="EMBL/GenBank/DDBJ databases">
        <title>Sequencing the genomes of 1000 actinobacteria strains.</title>
        <authorList>
            <person name="Klenk H.-P."/>
        </authorList>
    </citation>
    <scope>NUCLEOTIDE SEQUENCE [LARGE SCALE GENOMIC DNA]</scope>
    <source>
        <strain evidence="6 7">DSM 44749</strain>
    </source>
</reference>
<protein>
    <submittedName>
        <fullName evidence="6">Glycine/D-amino acid oxidase-like deaminating enzyme</fullName>
    </submittedName>
</protein>
<evidence type="ECO:0000256" key="4">
    <source>
        <dbReference type="ARBA" id="ARBA00023002"/>
    </source>
</evidence>